<feature type="domain" description="Phorbol-ester/DAG-type" evidence="4">
    <location>
        <begin position="128"/>
        <end position="176"/>
    </location>
</feature>
<dbReference type="RefSeq" id="XP_010424466.2">
    <property type="nucleotide sequence ID" value="XM_010426164.2"/>
</dbReference>
<evidence type="ECO:0000313" key="6">
    <source>
        <dbReference type="RefSeq" id="XP_010424466.2"/>
    </source>
</evidence>
<feature type="domain" description="Phorbol-ester/DAG-type" evidence="4">
    <location>
        <begin position="237"/>
        <end position="288"/>
    </location>
</feature>
<keyword evidence="1" id="KW-0479">Metal-binding</keyword>
<reference evidence="6" key="2">
    <citation type="submission" date="2025-08" db="UniProtKB">
        <authorList>
            <consortium name="RefSeq"/>
        </authorList>
    </citation>
    <scope>IDENTIFICATION</scope>
    <source>
        <tissue evidence="6">Leaf</tissue>
    </source>
</reference>
<keyword evidence="3" id="KW-0862">Zinc</keyword>
<dbReference type="SUPFAM" id="SSF57889">
    <property type="entry name" value="Cysteine-rich domain"/>
    <property type="match status" value="4"/>
</dbReference>
<accession>A0ABM0TD03</accession>
<evidence type="ECO:0000256" key="2">
    <source>
        <dbReference type="ARBA" id="ARBA00022737"/>
    </source>
</evidence>
<keyword evidence="5" id="KW-1185">Reference proteome</keyword>
<evidence type="ECO:0000313" key="5">
    <source>
        <dbReference type="Proteomes" id="UP000694864"/>
    </source>
</evidence>
<name>A0ABM0TD03_CAMSA</name>
<evidence type="ECO:0000256" key="3">
    <source>
        <dbReference type="ARBA" id="ARBA00022833"/>
    </source>
</evidence>
<dbReference type="PANTHER" id="PTHR32410:SF154">
    <property type="entry name" value="CHP-RICH ZINC FINGER PROTEIN-LIKE-RELATED"/>
    <property type="match status" value="1"/>
</dbReference>
<sequence length="442" mass="50476">MASMEVSLPLIHEHLMMPWNNLRKGDCCGCLEAVSDGYRCEICDFNVDLHCAKYPPPEVLVIKKTHHHKLALFKEQIEFVCGAKCWKIGTGFPYKCHECDVSFHVNCVWRPSELKPQSEVNHSSHSSHHLKLNTGQPPDYSDGKCRLCGKEIDELYYHCSSCNFTLDMHCVLNPPPETLRDTKAHDHTLILLPRLDSFTCNACGLKGDRSPYLCVQCGFMIHQDCLDLPRVIKTNRHGHRISRTSVLGVVNSICGVCLENMDWTCGGYSCQRCPGYFVHSKCATRSDVWNGEELEGVPEEKEYLDPYDFILHKTCAGFLRRRWHMLDNEQLTLVTNEDNIFECYACHRISNGFRYQHEDKELDVLCGTIPEPFYHPSHPHHPLYYIPQDEETKCNGCNELASPVLTCIENDCGFFLDFKCATLPLVRQVVNTGVTFVGKKPI</sequence>
<feature type="domain" description="Phorbol-ester/DAG-type" evidence="4">
    <location>
        <begin position="12"/>
        <end position="57"/>
    </location>
</feature>
<dbReference type="InterPro" id="IPR004146">
    <property type="entry name" value="DC1"/>
</dbReference>
<dbReference type="PANTHER" id="PTHR32410">
    <property type="entry name" value="CYSTEINE/HISTIDINE-RICH C1 DOMAIN FAMILY PROTEIN"/>
    <property type="match status" value="1"/>
</dbReference>
<feature type="domain" description="Phorbol-ester/DAG-type" evidence="4">
    <location>
        <begin position="185"/>
        <end position="231"/>
    </location>
</feature>
<reference evidence="5" key="1">
    <citation type="journal article" date="2014" name="Nat. Commun.">
        <title>The emerging biofuel crop Camelina sativa retains a highly undifferentiated hexaploid genome structure.</title>
        <authorList>
            <person name="Kagale S."/>
            <person name="Koh C."/>
            <person name="Nixon J."/>
            <person name="Bollina V."/>
            <person name="Clarke W.E."/>
            <person name="Tuteja R."/>
            <person name="Spillane C."/>
            <person name="Robinson S.J."/>
            <person name="Links M.G."/>
            <person name="Clarke C."/>
            <person name="Higgins E.E."/>
            <person name="Huebert T."/>
            <person name="Sharpe A.G."/>
            <person name="Parkin I.A."/>
        </authorList>
    </citation>
    <scope>NUCLEOTIDE SEQUENCE [LARGE SCALE GENOMIC DNA]</scope>
    <source>
        <strain evidence="5">cv. DH55</strain>
    </source>
</reference>
<dbReference type="InterPro" id="IPR002219">
    <property type="entry name" value="PKC_DAG/PE"/>
</dbReference>
<dbReference type="Pfam" id="PF03107">
    <property type="entry name" value="C1_2"/>
    <property type="match status" value="5"/>
</dbReference>
<dbReference type="Proteomes" id="UP000694864">
    <property type="component" value="Chromosome 8"/>
</dbReference>
<dbReference type="SMART" id="SM00109">
    <property type="entry name" value="C1"/>
    <property type="match status" value="4"/>
</dbReference>
<protein>
    <submittedName>
        <fullName evidence="6">Uncharacterized protein LOC104709577</fullName>
    </submittedName>
</protein>
<proteinExistence type="predicted"/>
<dbReference type="InterPro" id="IPR046349">
    <property type="entry name" value="C1-like_sf"/>
</dbReference>
<dbReference type="InterPro" id="IPR053192">
    <property type="entry name" value="Vacuole_Formation_Reg"/>
</dbReference>
<keyword evidence="2" id="KW-0677">Repeat</keyword>
<organism evidence="5 6">
    <name type="scientific">Camelina sativa</name>
    <name type="common">False flax</name>
    <name type="synonym">Myagrum sativum</name>
    <dbReference type="NCBI Taxonomy" id="90675"/>
    <lineage>
        <taxon>Eukaryota</taxon>
        <taxon>Viridiplantae</taxon>
        <taxon>Streptophyta</taxon>
        <taxon>Embryophyta</taxon>
        <taxon>Tracheophyta</taxon>
        <taxon>Spermatophyta</taxon>
        <taxon>Magnoliopsida</taxon>
        <taxon>eudicotyledons</taxon>
        <taxon>Gunneridae</taxon>
        <taxon>Pentapetalae</taxon>
        <taxon>rosids</taxon>
        <taxon>malvids</taxon>
        <taxon>Brassicales</taxon>
        <taxon>Brassicaceae</taxon>
        <taxon>Camelineae</taxon>
        <taxon>Camelina</taxon>
    </lineage>
</organism>
<evidence type="ECO:0000256" key="1">
    <source>
        <dbReference type="ARBA" id="ARBA00022723"/>
    </source>
</evidence>
<gene>
    <name evidence="6" type="primary">LOC104709577</name>
</gene>
<dbReference type="GeneID" id="104709577"/>
<evidence type="ECO:0000259" key="4">
    <source>
        <dbReference type="SMART" id="SM00109"/>
    </source>
</evidence>